<feature type="region of interest" description="Disordered" evidence="1">
    <location>
        <begin position="865"/>
        <end position="895"/>
    </location>
</feature>
<evidence type="ECO:0000259" key="3">
    <source>
        <dbReference type="Pfam" id="PF18962"/>
    </source>
</evidence>
<dbReference type="Pfam" id="PF26628">
    <property type="entry name" value="DUF8202"/>
    <property type="match status" value="3"/>
</dbReference>
<feature type="region of interest" description="Disordered" evidence="1">
    <location>
        <begin position="46"/>
        <end position="76"/>
    </location>
</feature>
<dbReference type="InterPro" id="IPR013320">
    <property type="entry name" value="ConA-like_dom_sf"/>
</dbReference>
<dbReference type="SUPFAM" id="SSF49899">
    <property type="entry name" value="Concanavalin A-like lectins/glucanases"/>
    <property type="match status" value="2"/>
</dbReference>
<keyword evidence="6" id="KW-1185">Reference proteome</keyword>
<organism evidence="5 6">
    <name type="scientific">Reichenbachiella ulvae</name>
    <dbReference type="NCBI Taxonomy" id="2980104"/>
    <lineage>
        <taxon>Bacteria</taxon>
        <taxon>Pseudomonadati</taxon>
        <taxon>Bacteroidota</taxon>
        <taxon>Cytophagia</taxon>
        <taxon>Cytophagales</taxon>
        <taxon>Reichenbachiellaceae</taxon>
        <taxon>Reichenbachiella</taxon>
    </lineage>
</organism>
<dbReference type="Proteomes" id="UP001300692">
    <property type="component" value="Unassembled WGS sequence"/>
</dbReference>
<feature type="signal peptide" evidence="2">
    <location>
        <begin position="1"/>
        <end position="20"/>
    </location>
</feature>
<feature type="domain" description="DUF8202" evidence="4">
    <location>
        <begin position="236"/>
        <end position="413"/>
    </location>
</feature>
<proteinExistence type="predicted"/>
<evidence type="ECO:0000313" key="6">
    <source>
        <dbReference type="Proteomes" id="UP001300692"/>
    </source>
</evidence>
<evidence type="ECO:0000259" key="4">
    <source>
        <dbReference type="Pfam" id="PF26628"/>
    </source>
</evidence>
<reference evidence="5 6" key="1">
    <citation type="submission" date="2022-10" db="EMBL/GenBank/DDBJ databases">
        <title>Comparative genomics and taxonomic characterization of three novel marine species of genus Reichenbachiella exhibiting antioxidant and polysaccharide degradation activities.</title>
        <authorList>
            <person name="Muhammad N."/>
            <person name="Lee Y.-J."/>
            <person name="Ko J."/>
            <person name="Kim S.-G."/>
        </authorList>
    </citation>
    <scope>NUCLEOTIDE SEQUENCE [LARGE SCALE GENOMIC DNA]</scope>
    <source>
        <strain evidence="5 6">ABR2-5</strain>
    </source>
</reference>
<keyword evidence="2" id="KW-0732">Signal</keyword>
<protein>
    <submittedName>
        <fullName evidence="5">T9SS type A sorting domain-containing protein</fullName>
    </submittedName>
</protein>
<dbReference type="InterPro" id="IPR058515">
    <property type="entry name" value="DUF8202"/>
</dbReference>
<feature type="domain" description="DUF8202" evidence="4">
    <location>
        <begin position="638"/>
        <end position="829"/>
    </location>
</feature>
<feature type="compositionally biased region" description="Polar residues" evidence="1">
    <location>
        <begin position="881"/>
        <end position="895"/>
    </location>
</feature>
<feature type="chain" id="PRO_5045134742" evidence="2">
    <location>
        <begin position="21"/>
        <end position="1432"/>
    </location>
</feature>
<accession>A0ABT3CN16</accession>
<comment type="caution">
    <text evidence="5">The sequence shown here is derived from an EMBL/GenBank/DDBJ whole genome shotgun (WGS) entry which is preliminary data.</text>
</comment>
<dbReference type="InterPro" id="IPR026444">
    <property type="entry name" value="Secre_tail"/>
</dbReference>
<sequence>MRKTTLFNLFLILAVFSVNAQNPGGIGDTELVLWLKADAGTSTTIDGTELDTWTDQSPTGTSATNNGTPEYRNNTTDNLNFNPVVDFINPDGDYFTTTATSLLGAGNAYTKIVVTIIDNTTINNNLISSGASGNHALFINNASGDAPTLFHGSPILSGSSITSGSPYIISGRFRGNTGGTLDNILNLNGNQIASNTSTTSFTDGGAIQIGAFQNGNNMDGRIAEVVVYNNEISDSELAQVETYLAIKYGISLTRDYIASDGTTIWITGGGFDNDITGIGYDVSSSLDQQKSKSMNSDGIITLDKGGAFSSDEQFVIIGNDDGSLLATQSGIPSTVNFRCGRTWYFSELGTGGDAGSISITFDIASLGLGGAVASDFKLLADTDTDFTTGATETAADILSNNTITFSAVDLDHGTYFTLATTGEAPGGLGSDLRMWFKADAGVSPSTDGATITSWAGQSNLSATATPSGDPAYVDNSTDNINYNPSVDFDGTGDFFTTDQIGTIGTSSDYTKLVVAVLHNTTGANNLVSADDVGSSHAIYFNGSSTPTIYQGNTNFYSGGTVTANEPVLIAVRYGFNGSLNNIININGLQSVTSPSSSQQPFSDNGGINLGTFNSQNANVLNGYISEAIIYNESLSDAEIKQIESYLAIKYGIALDQSSPTDYVNSNGTVIWDATTNSGYDNGLIGIARDDASGLNQGKSTLQVGNNSFTVARGDITTPETFAQNQSSIILGHNGQALTESATEIPTSGIVTSRLGIEFKLDITNFSETLDLLIDLDNATGVTFNNQMELMIDEDGDGDFTTGFVRRIGASSSDNTEKTVYFDNITINDGEVITLGTQIAAHGPGGISSNLAVWFKANEGVIGSSPVTTWSDQSSNEDDAASTGTGPSYTENAINSNPALRYSGTEDLFTTTVDDGTNSSFDIFAVASASAFSATSENNGIIQGSATSFSSSQNIGMWITENGELSGRVIQNDATIVDYPTTTILTTNTPYLLNNFADGAGTSGQLINGLSASVAQVYNNTVGDWSAFGIGRQENDEWQGDIAEVIAYNQKLSTNDQRQVESYLALKYGLTIDQSSPSDYYDSQTTTIWDATTFSTYSNDIAGIGRDDFSDLDQRSSRSANSDSRVIIEKSSGFSTDRVFYIWGNDNDVMESKDETDFPGGEGLEGRVARTWHIEIQNDNGNVDVTFDLSGLLPVNTSDLRLLIDQDQDGLFNDETVAGSGIISGATNPSAGLYQFSGVNLDDGDNFTIATIDMTNSPLPVVFSDFSLELINQTVVIDWITSSEIENNYFEIERSSDQRNWISIQRVNGAGNSNQELRYSIQDLHPNQGTNYYRIKQTDFDGSFSFSDTKSIYLTPFIELFPNPAKNNINVAIRSSNYVNIVFQDLAGKQIKLPVSQNNNQYSLNTQHLPSGLYLITISTETYQVQRKIVINK</sequence>
<dbReference type="RefSeq" id="WP_264135818.1">
    <property type="nucleotide sequence ID" value="NZ_JAOYOD010000001.1"/>
</dbReference>
<feature type="domain" description="Secretion system C-terminal sorting" evidence="3">
    <location>
        <begin position="1359"/>
        <end position="1430"/>
    </location>
</feature>
<name>A0ABT3CN16_9BACT</name>
<evidence type="ECO:0000313" key="5">
    <source>
        <dbReference type="EMBL" id="MCV9385026.1"/>
    </source>
</evidence>
<dbReference type="NCBIfam" id="TIGR04183">
    <property type="entry name" value="Por_Secre_tail"/>
    <property type="match status" value="1"/>
</dbReference>
<gene>
    <name evidence="5" type="ORF">N7U62_00045</name>
</gene>
<feature type="domain" description="DUF8202" evidence="4">
    <location>
        <begin position="1055"/>
        <end position="1222"/>
    </location>
</feature>
<evidence type="ECO:0000256" key="1">
    <source>
        <dbReference type="SAM" id="MobiDB-lite"/>
    </source>
</evidence>
<dbReference type="Gene3D" id="2.60.120.200">
    <property type="match status" value="2"/>
</dbReference>
<dbReference type="EMBL" id="JAOYOD010000001">
    <property type="protein sequence ID" value="MCV9385026.1"/>
    <property type="molecule type" value="Genomic_DNA"/>
</dbReference>
<evidence type="ECO:0000256" key="2">
    <source>
        <dbReference type="SAM" id="SignalP"/>
    </source>
</evidence>
<dbReference type="Pfam" id="PF18962">
    <property type="entry name" value="Por_Secre_tail"/>
    <property type="match status" value="1"/>
</dbReference>